<proteinExistence type="predicted"/>
<evidence type="ECO:0000313" key="3">
    <source>
        <dbReference type="Proteomes" id="UP000007015"/>
    </source>
</evidence>
<dbReference type="EMBL" id="CM000126">
    <property type="protein sequence ID" value="EAY74835.1"/>
    <property type="molecule type" value="Genomic_DNA"/>
</dbReference>
<keyword evidence="3" id="KW-1185">Reference proteome</keyword>
<evidence type="ECO:0000256" key="1">
    <source>
        <dbReference type="SAM" id="MobiDB-lite"/>
    </source>
</evidence>
<organism evidence="2 3">
    <name type="scientific">Oryza sativa subsp. indica</name>
    <name type="common">Rice</name>
    <dbReference type="NCBI Taxonomy" id="39946"/>
    <lineage>
        <taxon>Eukaryota</taxon>
        <taxon>Viridiplantae</taxon>
        <taxon>Streptophyta</taxon>
        <taxon>Embryophyta</taxon>
        <taxon>Tracheophyta</taxon>
        <taxon>Spermatophyta</taxon>
        <taxon>Magnoliopsida</taxon>
        <taxon>Liliopsida</taxon>
        <taxon>Poales</taxon>
        <taxon>Poaceae</taxon>
        <taxon>BOP clade</taxon>
        <taxon>Oryzoideae</taxon>
        <taxon>Oryzeae</taxon>
        <taxon>Oryzinae</taxon>
        <taxon>Oryza</taxon>
        <taxon>Oryza sativa</taxon>
    </lineage>
</organism>
<dbReference type="Gramene" id="BGIOSGA003926-TA">
    <property type="protein sequence ID" value="BGIOSGA003926-PA"/>
    <property type="gene ID" value="BGIOSGA003926"/>
</dbReference>
<evidence type="ECO:0000313" key="2">
    <source>
        <dbReference type="EMBL" id="EAY74835.1"/>
    </source>
</evidence>
<sequence>MEDVAQLEAPKHNKPSTKSGSFSNTAHSHLCFCAETWITSGIWFSASACRILPVRNRGQETPRLLTQKGLGRPSGGGLPGGQAVDDDPLEVFELMPDRSVMHQRSLGTRTAEAALLGGPQVARLRLDNLTIQRSVRRPGRLSAMGSLPEADPLYKFHIQGVCSLKQQCLADTSPHISIN</sequence>
<dbReference type="HOGENOM" id="CLU_1505824_0_0_1"/>
<accession>A2WS89</accession>
<feature type="region of interest" description="Disordered" evidence="1">
    <location>
        <begin position="1"/>
        <end position="22"/>
    </location>
</feature>
<dbReference type="Proteomes" id="UP000007015">
    <property type="component" value="Chromosome 1"/>
</dbReference>
<protein>
    <submittedName>
        <fullName evidence="2">Uncharacterized protein</fullName>
    </submittedName>
</protein>
<reference evidence="2 3" key="1">
    <citation type="journal article" date="2005" name="PLoS Biol.">
        <title>The genomes of Oryza sativa: a history of duplications.</title>
        <authorList>
            <person name="Yu J."/>
            <person name="Wang J."/>
            <person name="Lin W."/>
            <person name="Li S."/>
            <person name="Li H."/>
            <person name="Zhou J."/>
            <person name="Ni P."/>
            <person name="Dong W."/>
            <person name="Hu S."/>
            <person name="Zeng C."/>
            <person name="Zhang J."/>
            <person name="Zhang Y."/>
            <person name="Li R."/>
            <person name="Xu Z."/>
            <person name="Li S."/>
            <person name="Li X."/>
            <person name="Zheng H."/>
            <person name="Cong L."/>
            <person name="Lin L."/>
            <person name="Yin J."/>
            <person name="Geng J."/>
            <person name="Li G."/>
            <person name="Shi J."/>
            <person name="Liu J."/>
            <person name="Lv H."/>
            <person name="Li J."/>
            <person name="Wang J."/>
            <person name="Deng Y."/>
            <person name="Ran L."/>
            <person name="Shi X."/>
            <person name="Wang X."/>
            <person name="Wu Q."/>
            <person name="Li C."/>
            <person name="Ren X."/>
            <person name="Wang J."/>
            <person name="Wang X."/>
            <person name="Li D."/>
            <person name="Liu D."/>
            <person name="Zhang X."/>
            <person name="Ji Z."/>
            <person name="Zhao W."/>
            <person name="Sun Y."/>
            <person name="Zhang Z."/>
            <person name="Bao J."/>
            <person name="Han Y."/>
            <person name="Dong L."/>
            <person name="Ji J."/>
            <person name="Chen P."/>
            <person name="Wu S."/>
            <person name="Liu J."/>
            <person name="Xiao Y."/>
            <person name="Bu D."/>
            <person name="Tan J."/>
            <person name="Yang L."/>
            <person name="Ye C."/>
            <person name="Zhang J."/>
            <person name="Xu J."/>
            <person name="Zhou Y."/>
            <person name="Yu Y."/>
            <person name="Zhang B."/>
            <person name="Zhuang S."/>
            <person name="Wei H."/>
            <person name="Liu B."/>
            <person name="Lei M."/>
            <person name="Yu H."/>
            <person name="Li Y."/>
            <person name="Xu H."/>
            <person name="Wei S."/>
            <person name="He X."/>
            <person name="Fang L."/>
            <person name="Zhang Z."/>
            <person name="Zhang Y."/>
            <person name="Huang X."/>
            <person name="Su Z."/>
            <person name="Tong W."/>
            <person name="Li J."/>
            <person name="Tong Z."/>
            <person name="Li S."/>
            <person name="Ye J."/>
            <person name="Wang L."/>
            <person name="Fang L."/>
            <person name="Lei T."/>
            <person name="Chen C."/>
            <person name="Chen H."/>
            <person name="Xu Z."/>
            <person name="Li H."/>
            <person name="Huang H."/>
            <person name="Zhang F."/>
            <person name="Xu H."/>
            <person name="Li N."/>
            <person name="Zhao C."/>
            <person name="Li S."/>
            <person name="Dong L."/>
            <person name="Huang Y."/>
            <person name="Li L."/>
            <person name="Xi Y."/>
            <person name="Qi Q."/>
            <person name="Li W."/>
            <person name="Zhang B."/>
            <person name="Hu W."/>
            <person name="Zhang Y."/>
            <person name="Tian X."/>
            <person name="Jiao Y."/>
            <person name="Liang X."/>
            <person name="Jin J."/>
            <person name="Gao L."/>
            <person name="Zheng W."/>
            <person name="Hao B."/>
            <person name="Liu S."/>
            <person name="Wang W."/>
            <person name="Yuan L."/>
            <person name="Cao M."/>
            <person name="McDermott J."/>
            <person name="Samudrala R."/>
            <person name="Wang J."/>
            <person name="Wong G.K."/>
            <person name="Yang H."/>
        </authorList>
    </citation>
    <scope>NUCLEOTIDE SEQUENCE [LARGE SCALE GENOMIC DNA]</scope>
    <source>
        <strain evidence="3">cv. 93-11</strain>
    </source>
</reference>
<name>A2WS89_ORYSI</name>
<dbReference type="AlphaFoldDB" id="A2WS89"/>
<gene>
    <name evidence="2" type="ORF">OsI_02727</name>
</gene>